<organism evidence="2 3">
    <name type="scientific">Mycena albidolilacea</name>
    <dbReference type="NCBI Taxonomy" id="1033008"/>
    <lineage>
        <taxon>Eukaryota</taxon>
        <taxon>Fungi</taxon>
        <taxon>Dikarya</taxon>
        <taxon>Basidiomycota</taxon>
        <taxon>Agaricomycotina</taxon>
        <taxon>Agaricomycetes</taxon>
        <taxon>Agaricomycetidae</taxon>
        <taxon>Agaricales</taxon>
        <taxon>Marasmiineae</taxon>
        <taxon>Mycenaceae</taxon>
        <taxon>Mycena</taxon>
    </lineage>
</organism>
<dbReference type="AlphaFoldDB" id="A0AAD6ZSV6"/>
<sequence>MHKEKNEFQHQSTTQGMLQEPGGKSGMNERKAGTLPRREKNGDVAEGRNGRNGREVGNGRNRGVRRVGRLPAGETEGHRKWTGVKCEKSAEDAEGRNRREMGNGHEPRREKSGDVAEGRNGRNGREFGNGRNRGVRRVGRLPAGETEGNREWTGVMREKSAEDAEGRNRREMGNGQNRGVRRVGTLPRRGTGGKLMGKKEYGCSYLYWDGKFDDDQKRTPSNVRNPNPSF</sequence>
<evidence type="ECO:0000313" key="3">
    <source>
        <dbReference type="Proteomes" id="UP001218218"/>
    </source>
</evidence>
<keyword evidence="3" id="KW-1185">Reference proteome</keyword>
<comment type="caution">
    <text evidence="2">The sequence shown here is derived from an EMBL/GenBank/DDBJ whole genome shotgun (WGS) entry which is preliminary data.</text>
</comment>
<feature type="compositionally biased region" description="Basic and acidic residues" evidence="1">
    <location>
        <begin position="27"/>
        <end position="54"/>
    </location>
</feature>
<feature type="compositionally biased region" description="Polar residues" evidence="1">
    <location>
        <begin position="219"/>
        <end position="230"/>
    </location>
</feature>
<feature type="region of interest" description="Disordered" evidence="1">
    <location>
        <begin position="1"/>
        <end position="196"/>
    </location>
</feature>
<evidence type="ECO:0000313" key="2">
    <source>
        <dbReference type="EMBL" id="KAJ7337484.1"/>
    </source>
</evidence>
<dbReference type="EMBL" id="JARIHO010000029">
    <property type="protein sequence ID" value="KAJ7337484.1"/>
    <property type="molecule type" value="Genomic_DNA"/>
</dbReference>
<dbReference type="Proteomes" id="UP001218218">
    <property type="component" value="Unassembled WGS sequence"/>
</dbReference>
<reference evidence="2" key="1">
    <citation type="submission" date="2023-03" db="EMBL/GenBank/DDBJ databases">
        <title>Massive genome expansion in bonnet fungi (Mycena s.s.) driven by repeated elements and novel gene families across ecological guilds.</title>
        <authorList>
            <consortium name="Lawrence Berkeley National Laboratory"/>
            <person name="Harder C.B."/>
            <person name="Miyauchi S."/>
            <person name="Viragh M."/>
            <person name="Kuo A."/>
            <person name="Thoen E."/>
            <person name="Andreopoulos B."/>
            <person name="Lu D."/>
            <person name="Skrede I."/>
            <person name="Drula E."/>
            <person name="Henrissat B."/>
            <person name="Morin E."/>
            <person name="Kohler A."/>
            <person name="Barry K."/>
            <person name="LaButti K."/>
            <person name="Morin E."/>
            <person name="Salamov A."/>
            <person name="Lipzen A."/>
            <person name="Mereny Z."/>
            <person name="Hegedus B."/>
            <person name="Baldrian P."/>
            <person name="Stursova M."/>
            <person name="Weitz H."/>
            <person name="Taylor A."/>
            <person name="Grigoriev I.V."/>
            <person name="Nagy L.G."/>
            <person name="Martin F."/>
            <person name="Kauserud H."/>
        </authorList>
    </citation>
    <scope>NUCLEOTIDE SEQUENCE</scope>
    <source>
        <strain evidence="2">CBHHK002</strain>
    </source>
</reference>
<feature type="compositionally biased region" description="Basic and acidic residues" evidence="1">
    <location>
        <begin position="75"/>
        <end position="125"/>
    </location>
</feature>
<protein>
    <submittedName>
        <fullName evidence="2">Uncharacterized protein</fullName>
    </submittedName>
</protein>
<name>A0AAD6ZSV6_9AGAR</name>
<feature type="compositionally biased region" description="Low complexity" evidence="1">
    <location>
        <begin position="173"/>
        <end position="184"/>
    </location>
</feature>
<gene>
    <name evidence="2" type="ORF">DFH08DRAFT_812820</name>
</gene>
<feature type="compositionally biased region" description="Basic and acidic residues" evidence="1">
    <location>
        <begin position="156"/>
        <end position="172"/>
    </location>
</feature>
<feature type="region of interest" description="Disordered" evidence="1">
    <location>
        <begin position="211"/>
        <end position="230"/>
    </location>
</feature>
<accession>A0AAD6ZSV6</accession>
<evidence type="ECO:0000256" key="1">
    <source>
        <dbReference type="SAM" id="MobiDB-lite"/>
    </source>
</evidence>
<proteinExistence type="predicted"/>